<gene>
    <name evidence="2" type="ORF">DMX07_02395</name>
</gene>
<proteinExistence type="predicted"/>
<evidence type="ECO:0000313" key="3">
    <source>
        <dbReference type="Proteomes" id="UP000247620"/>
    </source>
</evidence>
<organism evidence="2 3">
    <name type="scientific">Pseudomonas soli</name>
    <dbReference type="NCBI Taxonomy" id="1306993"/>
    <lineage>
        <taxon>Bacteria</taxon>
        <taxon>Pseudomonadati</taxon>
        <taxon>Pseudomonadota</taxon>
        <taxon>Gammaproteobacteria</taxon>
        <taxon>Pseudomonadales</taxon>
        <taxon>Pseudomonadaceae</taxon>
        <taxon>Pseudomonas</taxon>
    </lineage>
</organism>
<comment type="caution">
    <text evidence="2">The sequence shown here is derived from an EMBL/GenBank/DDBJ whole genome shotgun (WGS) entry which is preliminary data.</text>
</comment>
<reference evidence="2 3" key="1">
    <citation type="submission" date="2018-06" db="EMBL/GenBank/DDBJ databases">
        <title>Pseudomonas diversity within urban Lake Michigan freshwaters.</title>
        <authorList>
            <person name="Batrich M."/>
            <person name="Hatzopoulos T."/>
            <person name="Putonti C."/>
        </authorList>
    </citation>
    <scope>NUCLEOTIDE SEQUENCE [LARGE SCALE GENOMIC DNA]</scope>
    <source>
        <strain evidence="2 3">LBp-160603</strain>
    </source>
</reference>
<accession>A0A2V4IJR7</accession>
<sequence length="257" mass="28342">MKSNKIMAMVGAILCMASSALWGAQPGVEGEYDFIMQFRLFDGDQKELCKVKHWGLGEAKPCTWSGKPAEWLELFAGTDNRAYSFGRVCGKKPTGESLFCVMFDLTDGGYGDNGLLKLIQQDERSSMAFYQYQPSPYSEVELTYESGAMFVDFYPFQNMQGDKLCTIEVGRGASVSACGESGERAHSAKIIGLPKNAKACFRAVKDEANRCYEGDRHNYGVYTLSIPDLNSKAVPRAKVTSKGDVLATKLYSVDLLQ</sequence>
<dbReference type="RefSeq" id="WP_110697300.1">
    <property type="nucleotide sequence ID" value="NZ_CP151184.1"/>
</dbReference>
<dbReference type="Proteomes" id="UP000247620">
    <property type="component" value="Unassembled WGS sequence"/>
</dbReference>
<name>A0A2V4IJR7_9PSED</name>
<dbReference type="AlphaFoldDB" id="A0A2V4IJR7"/>
<evidence type="ECO:0000313" key="2">
    <source>
        <dbReference type="EMBL" id="PYB86663.1"/>
    </source>
</evidence>
<evidence type="ECO:0000256" key="1">
    <source>
        <dbReference type="SAM" id="SignalP"/>
    </source>
</evidence>
<feature type="chain" id="PRO_5016000373" evidence="1">
    <location>
        <begin position="24"/>
        <end position="257"/>
    </location>
</feature>
<protein>
    <submittedName>
        <fullName evidence="2">Uncharacterized protein</fullName>
    </submittedName>
</protein>
<dbReference type="EMBL" id="QJRO01000001">
    <property type="protein sequence ID" value="PYB86663.1"/>
    <property type="molecule type" value="Genomic_DNA"/>
</dbReference>
<feature type="signal peptide" evidence="1">
    <location>
        <begin position="1"/>
        <end position="23"/>
    </location>
</feature>
<keyword evidence="1" id="KW-0732">Signal</keyword>